<dbReference type="EMBL" id="CP036170">
    <property type="protein sequence ID" value="QBF72992.1"/>
    <property type="molecule type" value="Genomic_DNA"/>
</dbReference>
<keyword evidence="2" id="KW-1185">Reference proteome</keyword>
<dbReference type="AlphaFoldDB" id="A0A494WEV1"/>
<evidence type="ECO:0000313" key="1">
    <source>
        <dbReference type="EMBL" id="QBF72992.1"/>
    </source>
</evidence>
<dbReference type="Proteomes" id="UP000289664">
    <property type="component" value="Chromosome"/>
</dbReference>
<name>A0A494WEV1_CLOS5</name>
<organism evidence="1 2">
    <name type="scientific">Clostridium scindens (strain ATCC 35704 / DSM 5676 / VPI 13733 / 19)</name>
    <dbReference type="NCBI Taxonomy" id="411468"/>
    <lineage>
        <taxon>Bacteria</taxon>
        <taxon>Bacillati</taxon>
        <taxon>Bacillota</taxon>
        <taxon>Clostridia</taxon>
        <taxon>Lachnospirales</taxon>
        <taxon>Lachnospiraceae</taxon>
    </lineage>
</organism>
<reference evidence="1 2" key="1">
    <citation type="journal article" date="2019" name="Appl. Environ. Microbiol.">
        <title>Clostridium scindens ATCC 35704: integration of nutritional requirements, the complete genome sequence, and global transcriptional responses to bile acids.</title>
        <authorList>
            <person name="Devendran S."/>
            <person name="Shrestha R."/>
            <person name="Alves J.M.P."/>
            <person name="Wolf P.G."/>
            <person name="Ly L."/>
            <person name="Hernandez A.G."/>
            <person name="Mendez-Garcia C."/>
            <person name="Inboden A."/>
            <person name="Wiley J."/>
            <person name="Paul O."/>
            <person name="Allen A."/>
            <person name="Springer E."/>
            <person name="Wright C.L."/>
            <person name="Fields C.J."/>
            <person name="Daniel S.L."/>
            <person name="Ridlon J.M."/>
        </authorList>
    </citation>
    <scope>NUCLEOTIDE SEQUENCE [LARGE SCALE GENOMIC DNA]</scope>
    <source>
        <strain evidence="1 2">ATCC 35704</strain>
    </source>
</reference>
<proteinExistence type="predicted"/>
<accession>A0A494WEV1</accession>
<dbReference type="KEGG" id="csci:HDCHBGLK_00338"/>
<sequence length="34" mass="4059">MNKEEAIEIIMEMLIEAEEKQVERILYFVKAFLG</sequence>
<evidence type="ECO:0000313" key="2">
    <source>
        <dbReference type="Proteomes" id="UP000289664"/>
    </source>
</evidence>
<gene>
    <name evidence="1" type="ORF">HDCHBGLK_00338</name>
</gene>
<protein>
    <submittedName>
        <fullName evidence="1">Uncharacterized protein</fullName>
    </submittedName>
</protein>